<protein>
    <submittedName>
        <fullName evidence="1">Uncharacterized protein</fullName>
    </submittedName>
</protein>
<dbReference type="EMBL" id="JBHTJS010000002">
    <property type="protein sequence ID" value="MFD1006762.1"/>
    <property type="molecule type" value="Genomic_DNA"/>
</dbReference>
<gene>
    <name evidence="1" type="ORF">ACFQ1C_01080</name>
</gene>
<reference evidence="2" key="1">
    <citation type="journal article" date="2019" name="Int. J. Syst. Evol. Microbiol.">
        <title>The Global Catalogue of Microorganisms (GCM) 10K type strain sequencing project: providing services to taxonomists for standard genome sequencing and annotation.</title>
        <authorList>
            <consortium name="The Broad Institute Genomics Platform"/>
            <consortium name="The Broad Institute Genome Sequencing Center for Infectious Disease"/>
            <person name="Wu L."/>
            <person name="Ma J."/>
        </authorList>
    </citation>
    <scope>NUCLEOTIDE SEQUENCE [LARGE SCALE GENOMIC DNA]</scope>
    <source>
        <strain evidence="2">CCUG 60525</strain>
    </source>
</reference>
<accession>A0ABW3KCW2</accession>
<dbReference type="RefSeq" id="WP_379556685.1">
    <property type="nucleotide sequence ID" value="NZ_JBHTJS010000002.1"/>
</dbReference>
<keyword evidence="2" id="KW-1185">Reference proteome</keyword>
<proteinExistence type="predicted"/>
<dbReference type="Proteomes" id="UP001597048">
    <property type="component" value="Unassembled WGS sequence"/>
</dbReference>
<name>A0ABW3KCW2_9GAMM</name>
<sequence length="410" mass="45817">MAYIGKMFIAGSESHNGIYKCGISYSLSAPPPCSYVYDLKDGGWQVEFTEGAKDVVARTKQSIPYDLLHIEGFSAVQEALDVMSVKGISSISLGDPASSNVGVYERNGKYILFSYALIDFPMGIEMEVIQTDSLGNVIEQQKPLEPVWNESFRYYRLSQSSTDYFEAYRNLFLALEALLNSLFPKNKSEGEGAWLKRSLSEVNKKVSLRYFTPTGKEDPVEYIIKTQYKDVRCQLQHAKFPNSQLPHSSLTPIKVKNAYSNLVAIWMQIAGDYYNVPMEGGIITNTGFYSVLDGVFNKGVDVYFSPDNTKPSGGDVEVSPILDKVFKLDSSKYIGQVSPGIVRVIASEELKASDSSYERYIHRICSGYSGEINSVCYIESGLMISGVDIWESIQDFRLVNTCKPKVEFKT</sequence>
<evidence type="ECO:0000313" key="2">
    <source>
        <dbReference type="Proteomes" id="UP001597048"/>
    </source>
</evidence>
<evidence type="ECO:0000313" key="1">
    <source>
        <dbReference type="EMBL" id="MFD1006762.1"/>
    </source>
</evidence>
<organism evidence="1 2">
    <name type="scientific">Oceanisphaera ostreae</name>
    <dbReference type="NCBI Taxonomy" id="914151"/>
    <lineage>
        <taxon>Bacteria</taxon>
        <taxon>Pseudomonadati</taxon>
        <taxon>Pseudomonadota</taxon>
        <taxon>Gammaproteobacteria</taxon>
        <taxon>Aeromonadales</taxon>
        <taxon>Aeromonadaceae</taxon>
        <taxon>Oceanisphaera</taxon>
    </lineage>
</organism>
<comment type="caution">
    <text evidence="1">The sequence shown here is derived from an EMBL/GenBank/DDBJ whole genome shotgun (WGS) entry which is preliminary data.</text>
</comment>